<organism evidence="2 3">
    <name type="scientific">Candidatus Saganbacteria bacterium</name>
    <dbReference type="NCBI Taxonomy" id="2575572"/>
    <lineage>
        <taxon>Bacteria</taxon>
        <taxon>Bacillati</taxon>
        <taxon>Saganbacteria</taxon>
    </lineage>
</organism>
<dbReference type="Proteomes" id="UP000808761">
    <property type="component" value="Unassembled WGS sequence"/>
</dbReference>
<gene>
    <name evidence="2" type="ORF">HZB08_02310</name>
</gene>
<accession>A0A9D6UK36</accession>
<dbReference type="PANTHER" id="PTHR38454">
    <property type="entry name" value="INTEGRAL MEMBRANE PROTEIN-RELATED"/>
    <property type="match status" value="1"/>
</dbReference>
<keyword evidence="1" id="KW-1133">Transmembrane helix</keyword>
<dbReference type="AlphaFoldDB" id="A0A9D6UK36"/>
<name>A0A9D6UK36_UNCSA</name>
<dbReference type="Pfam" id="PF09586">
    <property type="entry name" value="YfhO"/>
    <property type="match status" value="1"/>
</dbReference>
<evidence type="ECO:0000313" key="2">
    <source>
        <dbReference type="EMBL" id="MBI5078835.1"/>
    </source>
</evidence>
<comment type="caution">
    <text evidence="2">The sequence shown here is derived from an EMBL/GenBank/DDBJ whole genome shotgun (WGS) entry which is preliminary data.</text>
</comment>
<feature type="transmembrane region" description="Helical" evidence="1">
    <location>
        <begin position="509"/>
        <end position="531"/>
    </location>
</feature>
<proteinExistence type="predicted"/>
<protein>
    <submittedName>
        <fullName evidence="2">YfhO family protein</fullName>
    </submittedName>
</protein>
<keyword evidence="1" id="KW-0812">Transmembrane</keyword>
<feature type="transmembrane region" description="Helical" evidence="1">
    <location>
        <begin position="145"/>
        <end position="163"/>
    </location>
</feature>
<evidence type="ECO:0000313" key="3">
    <source>
        <dbReference type="Proteomes" id="UP000808761"/>
    </source>
</evidence>
<sequence length="555" mass="61867">MGRSAGSLLFALFLAAGLTAVQLIPFLEVVFHSVRSAKPDFGFIAFKAFPPRELLNFILPFFFGNPVLGTYDRGLLGDSFQTWLLSPYIGILPLIFAFLSLRELDRRIVFFWVLIPCSLFLAFGRFTPVYGWFFHVFPGAASIRYPVKFIFPAIFSLAVLAGFGLENLKTMLAERDEKTEKLLLFWGMGIVILAVFYIGGRKSAAQIFYCLRGFYPAGLQSYHADLLRALVRDGLLSLNNLVLTLGLGLAVVYFARREVFSGKITVIILLGVVLVDLATANGGINPPGDGRIFAVTPPNLRFLRLDKEQFRYYAAPGSGKENTLARLTFNQSLYNQKDNLALNWLVTYHIKSVLGRESVEPREISKLPTQQLLGSPEVSWLGAAAVKYILSDEKMAGLALLRDKEVAAVHTYLYRNPEVFPRAYIRDSLERREIQSGSQCEIVKDGAAEVVIHAKLSRAGFLFLSDTFYPGWKVFVDGKEDKIQRAEKLFRAVRLEAGSRAVKFVYAPFSFKIGGMISAVTLLGIMVMLILPRVPAGSGIPPVNSDKNRKKKPFV</sequence>
<dbReference type="EMBL" id="JACRKR010000113">
    <property type="protein sequence ID" value="MBI5078835.1"/>
    <property type="molecule type" value="Genomic_DNA"/>
</dbReference>
<feature type="transmembrane region" description="Helical" evidence="1">
    <location>
        <begin position="80"/>
        <end position="101"/>
    </location>
</feature>
<dbReference type="PANTHER" id="PTHR38454:SF1">
    <property type="entry name" value="INTEGRAL MEMBRANE PROTEIN"/>
    <property type="match status" value="1"/>
</dbReference>
<keyword evidence="1" id="KW-0472">Membrane</keyword>
<evidence type="ECO:0000256" key="1">
    <source>
        <dbReference type="SAM" id="Phobius"/>
    </source>
</evidence>
<feature type="transmembrane region" description="Helical" evidence="1">
    <location>
        <begin position="183"/>
        <end position="199"/>
    </location>
</feature>
<feature type="transmembrane region" description="Helical" evidence="1">
    <location>
        <begin position="235"/>
        <end position="254"/>
    </location>
</feature>
<feature type="transmembrane region" description="Helical" evidence="1">
    <location>
        <begin position="108"/>
        <end position="133"/>
    </location>
</feature>
<reference evidence="2" key="1">
    <citation type="submission" date="2020-07" db="EMBL/GenBank/DDBJ databases">
        <title>Huge and variable diversity of episymbiotic CPR bacteria and DPANN archaea in groundwater ecosystems.</title>
        <authorList>
            <person name="He C.Y."/>
            <person name="Keren R."/>
            <person name="Whittaker M."/>
            <person name="Farag I.F."/>
            <person name="Doudna J."/>
            <person name="Cate J.H.D."/>
            <person name="Banfield J.F."/>
        </authorList>
    </citation>
    <scope>NUCLEOTIDE SEQUENCE</scope>
    <source>
        <strain evidence="2">NC_groundwater_1860_Pr3_B-0.1um_51_7</strain>
    </source>
</reference>
<dbReference type="InterPro" id="IPR018580">
    <property type="entry name" value="Uncharacterised_YfhO"/>
</dbReference>